<dbReference type="EMBL" id="NRRV01000001">
    <property type="protein sequence ID" value="MBK1629228.1"/>
    <property type="molecule type" value="Genomic_DNA"/>
</dbReference>
<feature type="repeat" description="TPR" evidence="1">
    <location>
        <begin position="622"/>
        <end position="655"/>
    </location>
</feature>
<dbReference type="Pfam" id="PF14559">
    <property type="entry name" value="TPR_19"/>
    <property type="match status" value="4"/>
</dbReference>
<dbReference type="RefSeq" id="WP_200232935.1">
    <property type="nucleotide sequence ID" value="NZ_NRRV01000001.1"/>
</dbReference>
<comment type="caution">
    <text evidence="2">The sequence shown here is derived from an EMBL/GenBank/DDBJ whole genome shotgun (WGS) entry which is preliminary data.</text>
</comment>
<dbReference type="Gene3D" id="1.25.40.10">
    <property type="entry name" value="Tetratricopeptide repeat domain"/>
    <property type="match status" value="5"/>
</dbReference>
<dbReference type="Proteomes" id="UP000748752">
    <property type="component" value="Unassembled WGS sequence"/>
</dbReference>
<dbReference type="InterPro" id="IPR019734">
    <property type="entry name" value="TPR_rpt"/>
</dbReference>
<dbReference type="InterPro" id="IPR014266">
    <property type="entry name" value="PEP-CTERM_TPR_PrsT"/>
</dbReference>
<dbReference type="SUPFAM" id="SSF48452">
    <property type="entry name" value="TPR-like"/>
    <property type="match status" value="4"/>
</dbReference>
<accession>A0ABS1CBB7</accession>
<evidence type="ECO:0000313" key="3">
    <source>
        <dbReference type="Proteomes" id="UP000748752"/>
    </source>
</evidence>
<feature type="repeat" description="TPR" evidence="1">
    <location>
        <begin position="520"/>
        <end position="553"/>
    </location>
</feature>
<keyword evidence="1" id="KW-0802">TPR repeat</keyword>
<feature type="repeat" description="TPR" evidence="1">
    <location>
        <begin position="486"/>
        <end position="519"/>
    </location>
</feature>
<feature type="repeat" description="TPR" evidence="1">
    <location>
        <begin position="148"/>
        <end position="181"/>
    </location>
</feature>
<evidence type="ECO:0000313" key="2">
    <source>
        <dbReference type="EMBL" id="MBK1629228.1"/>
    </source>
</evidence>
<dbReference type="PANTHER" id="PTHR12558">
    <property type="entry name" value="CELL DIVISION CYCLE 16,23,27"/>
    <property type="match status" value="1"/>
</dbReference>
<dbReference type="PANTHER" id="PTHR12558:SF13">
    <property type="entry name" value="CELL DIVISION CYCLE PROTEIN 27 HOMOLOG"/>
    <property type="match status" value="1"/>
</dbReference>
<dbReference type="Pfam" id="PF13432">
    <property type="entry name" value="TPR_16"/>
    <property type="match status" value="4"/>
</dbReference>
<gene>
    <name evidence="2" type="ORF">CKO31_00470</name>
</gene>
<keyword evidence="3" id="KW-1185">Reference proteome</keyword>
<dbReference type="PROSITE" id="PS50005">
    <property type="entry name" value="TPR"/>
    <property type="match status" value="6"/>
</dbReference>
<proteinExistence type="predicted"/>
<evidence type="ECO:0000256" key="1">
    <source>
        <dbReference type="PROSITE-ProRule" id="PRU00339"/>
    </source>
</evidence>
<feature type="repeat" description="TPR" evidence="1">
    <location>
        <begin position="384"/>
        <end position="417"/>
    </location>
</feature>
<dbReference type="SMART" id="SM00028">
    <property type="entry name" value="TPR"/>
    <property type="match status" value="14"/>
</dbReference>
<organism evidence="2 3">
    <name type="scientific">Thiohalocapsa halophila</name>
    <dbReference type="NCBI Taxonomy" id="69359"/>
    <lineage>
        <taxon>Bacteria</taxon>
        <taxon>Pseudomonadati</taxon>
        <taxon>Pseudomonadota</taxon>
        <taxon>Gammaproteobacteria</taxon>
        <taxon>Chromatiales</taxon>
        <taxon>Chromatiaceae</taxon>
        <taxon>Thiohalocapsa</taxon>
    </lineage>
</organism>
<sequence>MTSSPRQSSQALSIIASIGLNRYWQKRMLVLVSLLCVLAAAPLGADETGLGKARGFFDEGNYSAAEIELKNLLQADPNLAEARLLLAQLYLRSGEGAAAEKELRRALEIGADPSALRFDLIEAKLQQQKFAEVLQSLEAAALPEQERARALALRGRAHMGLEETQAAEDAFSAAVALDPSQRDAGAGLVQLALLDGDIDGADAASARLREQYPQDPDIMLLRAEVERRAERPEAAVALYGEVLELEPENLRALLGRATTLVSLERFDDARTDLEQVDAIQPNIVIASYLRGVMAFYDRDWDTAGEHLQRVLSARPAHVQSQLLMGIVSYARDDLQLAEEYLSRINTAMPGNPQAAKVLAATRLKLREPERAVAVLEPIAKDADPQIMALLGSAYMLAGDQQQGQQWLSRAVETAPDVAALRTQLALTLIAGGDMGGAINELESAVDLGQEVLQADVLLVLAKLKEQRYDEAITASEALEQRRPDSAVAFNLTGLALLAQGELDAARAKFETALELDSEFSTALINLARVEVANEDLDAAEAQYQRALTQSPKNLAALLGMAAIAELRDDDAGIVAWLNKAQDANAAAAQPGLLLSRYYIDRGEHLKALTAANDLAARFPDNVDALEMLGRAQTLADEPASAIRTFEQILEKRPDDPRVHYLKGGAEWKSDELDAARRSFERAIELKPDFVDARVALASVLVAADKEAAAAQIARGLQDDYPDQPLGYRLEGTVQMSARKPESAVGPLRKALELAPSAELVRQLAEAYARADRPDDAIALLQDWGGRQPNDFGSQAMLAMLMHGEGMTDRALPIYERLYAAGQNNILVLNNLAWILHERGDERALEIAGKAYELDPNRPEVADTYGWILFNTGERDRGLSILQQAHLAYPTQTEIAYHTAWALSDVGRGSEALPILRRLLREHPNAEQADEAQALLDKLGDGAG</sequence>
<evidence type="ECO:0008006" key="4">
    <source>
        <dbReference type="Google" id="ProtNLM"/>
    </source>
</evidence>
<dbReference type="Pfam" id="PF13181">
    <property type="entry name" value="TPR_8"/>
    <property type="match status" value="1"/>
</dbReference>
<reference evidence="2 3" key="1">
    <citation type="journal article" date="2020" name="Microorganisms">
        <title>Osmotic Adaptation and Compatible Solute Biosynthesis of Phototrophic Bacteria as Revealed from Genome Analyses.</title>
        <authorList>
            <person name="Imhoff J.F."/>
            <person name="Rahn T."/>
            <person name="Kunzel S."/>
            <person name="Keller A."/>
            <person name="Neulinger S.C."/>
        </authorList>
    </citation>
    <scope>NUCLEOTIDE SEQUENCE [LARGE SCALE GENOMIC DNA]</scope>
    <source>
        <strain evidence="2 3">DSM 6210</strain>
    </source>
</reference>
<dbReference type="NCBIfam" id="TIGR02917">
    <property type="entry name" value="PEP_TPR_lipo"/>
    <property type="match status" value="1"/>
</dbReference>
<dbReference type="InterPro" id="IPR011990">
    <property type="entry name" value="TPR-like_helical_dom_sf"/>
</dbReference>
<protein>
    <recommendedName>
        <fullName evidence="4">PEP-CTERM system TPR-repeat protein PrsT</fullName>
    </recommendedName>
</protein>
<feature type="repeat" description="TPR" evidence="1">
    <location>
        <begin position="656"/>
        <end position="689"/>
    </location>
</feature>
<name>A0ABS1CBB7_9GAMM</name>